<dbReference type="InterPro" id="IPR008271">
    <property type="entry name" value="Ser/Thr_kinase_AS"/>
</dbReference>
<keyword evidence="5" id="KW-0802">TPR repeat</keyword>
<evidence type="ECO:0000256" key="7">
    <source>
        <dbReference type="SAM" id="Phobius"/>
    </source>
</evidence>
<evidence type="ECO:0000256" key="5">
    <source>
        <dbReference type="PROSITE-ProRule" id="PRU00339"/>
    </source>
</evidence>
<dbReference type="SUPFAM" id="SSF48452">
    <property type="entry name" value="TPR-like"/>
    <property type="match status" value="2"/>
</dbReference>
<dbReference type="SMART" id="SM00220">
    <property type="entry name" value="S_TKc"/>
    <property type="match status" value="1"/>
</dbReference>
<dbReference type="Pfam" id="PF00069">
    <property type="entry name" value="Pkinase"/>
    <property type="match status" value="1"/>
</dbReference>
<dbReference type="Pfam" id="PF14559">
    <property type="entry name" value="TPR_19"/>
    <property type="match status" value="2"/>
</dbReference>
<evidence type="ECO:0000256" key="3">
    <source>
        <dbReference type="ARBA" id="ARBA00022777"/>
    </source>
</evidence>
<organism evidence="9 10">
    <name type="scientific">Paludisphaera mucosa</name>
    <dbReference type="NCBI Taxonomy" id="3030827"/>
    <lineage>
        <taxon>Bacteria</taxon>
        <taxon>Pseudomonadati</taxon>
        <taxon>Planctomycetota</taxon>
        <taxon>Planctomycetia</taxon>
        <taxon>Isosphaerales</taxon>
        <taxon>Isosphaeraceae</taxon>
        <taxon>Paludisphaera</taxon>
    </lineage>
</organism>
<name>A0ABT6FLH1_9BACT</name>
<dbReference type="Gene3D" id="3.30.200.20">
    <property type="entry name" value="Phosphorylase Kinase, domain 1"/>
    <property type="match status" value="1"/>
</dbReference>
<dbReference type="EC" id="2.7.11.1" evidence="9"/>
<dbReference type="PROSITE" id="PS00107">
    <property type="entry name" value="PROTEIN_KINASE_ATP"/>
    <property type="match status" value="1"/>
</dbReference>
<gene>
    <name evidence="9" type="ORF">PZE19_31935</name>
</gene>
<dbReference type="PROSITE" id="PS50011">
    <property type="entry name" value="PROTEIN_KINASE_DOM"/>
    <property type="match status" value="1"/>
</dbReference>
<evidence type="ECO:0000313" key="10">
    <source>
        <dbReference type="Proteomes" id="UP001216907"/>
    </source>
</evidence>
<evidence type="ECO:0000313" key="9">
    <source>
        <dbReference type="EMBL" id="MDG3008402.1"/>
    </source>
</evidence>
<dbReference type="InterPro" id="IPR000719">
    <property type="entry name" value="Prot_kinase_dom"/>
</dbReference>
<comment type="caution">
    <text evidence="9">The sequence shown here is derived from an EMBL/GenBank/DDBJ whole genome shotgun (WGS) entry which is preliminary data.</text>
</comment>
<keyword evidence="1 9" id="KW-0808">Transferase</keyword>
<proteinExistence type="predicted"/>
<dbReference type="SMART" id="SM00028">
    <property type="entry name" value="TPR"/>
    <property type="match status" value="5"/>
</dbReference>
<dbReference type="InterPro" id="IPR017441">
    <property type="entry name" value="Protein_kinase_ATP_BS"/>
</dbReference>
<dbReference type="InterPro" id="IPR011009">
    <property type="entry name" value="Kinase-like_dom_sf"/>
</dbReference>
<evidence type="ECO:0000256" key="4">
    <source>
        <dbReference type="ARBA" id="ARBA00022840"/>
    </source>
</evidence>
<keyword evidence="2 6" id="KW-0547">Nucleotide-binding</keyword>
<keyword evidence="4 6" id="KW-0067">ATP-binding</keyword>
<dbReference type="Gene3D" id="1.10.510.10">
    <property type="entry name" value="Transferase(Phosphotransferase) domain 1"/>
    <property type="match status" value="1"/>
</dbReference>
<evidence type="ECO:0000259" key="8">
    <source>
        <dbReference type="PROSITE" id="PS50011"/>
    </source>
</evidence>
<dbReference type="PROSITE" id="PS50005">
    <property type="entry name" value="TPR"/>
    <property type="match status" value="3"/>
</dbReference>
<feature type="repeat" description="TPR" evidence="5">
    <location>
        <begin position="642"/>
        <end position="675"/>
    </location>
</feature>
<dbReference type="GO" id="GO:0004674">
    <property type="term" value="F:protein serine/threonine kinase activity"/>
    <property type="evidence" value="ECO:0007669"/>
    <property type="project" value="UniProtKB-EC"/>
</dbReference>
<feature type="repeat" description="TPR" evidence="5">
    <location>
        <begin position="710"/>
        <end position="743"/>
    </location>
</feature>
<feature type="repeat" description="TPR" evidence="5">
    <location>
        <begin position="676"/>
        <end position="709"/>
    </location>
</feature>
<keyword evidence="10" id="KW-1185">Reference proteome</keyword>
<feature type="transmembrane region" description="Helical" evidence="7">
    <location>
        <begin position="364"/>
        <end position="386"/>
    </location>
</feature>
<evidence type="ECO:0000256" key="6">
    <source>
        <dbReference type="PROSITE-ProRule" id="PRU10141"/>
    </source>
</evidence>
<dbReference type="Gene3D" id="1.25.40.10">
    <property type="entry name" value="Tetratricopeptide repeat domain"/>
    <property type="match status" value="2"/>
</dbReference>
<feature type="binding site" evidence="6">
    <location>
        <position position="106"/>
    </location>
    <ligand>
        <name>ATP</name>
        <dbReference type="ChEBI" id="CHEBI:30616"/>
    </ligand>
</feature>
<dbReference type="RefSeq" id="WP_277864724.1">
    <property type="nucleotide sequence ID" value="NZ_JARRAG010000006.1"/>
</dbReference>
<keyword evidence="7" id="KW-0812">Transmembrane</keyword>
<evidence type="ECO:0000256" key="1">
    <source>
        <dbReference type="ARBA" id="ARBA00022679"/>
    </source>
</evidence>
<dbReference type="PANTHER" id="PTHR43289">
    <property type="entry name" value="MITOGEN-ACTIVATED PROTEIN KINASE KINASE KINASE 20-RELATED"/>
    <property type="match status" value="1"/>
</dbReference>
<dbReference type="InterPro" id="IPR019734">
    <property type="entry name" value="TPR_rpt"/>
</dbReference>
<sequence length="950" mass="104433">MSIEPLVLSLLEEVDSGKSPEEACAAHPEMLGEIRARLSRLARIDNRLQMLFPGAGAIQVEADARHPPNSTPEIPGHVVESVLGRGGMGVVYKARHLRLNRLVAVKMMLHGGHSGPSELARFHREAEALAAVGHPNIVQIHEVGDLDGLPYFTMEYVAGDTLAQRLNGVPLACDQVAPLLATIAEAVHAAHRVGIVHRDLKPANLLMATDGSPKVTDFGLAWRHQAGVGLTWTGARMGTPSYMAPEQAAGLTSAIGNHTDVYSLGSILYEMITGRPPFRAETAIETERQVVANDPVPPSRLNSRVPRDLETICLKCLSKEPQKRYATAAALAEDLKRFQRGDAIAARPEGWIARLARRIRRRPLAFGAVALAVVLTFTVVGGAAWLTSERSAAARAAEADLQEMAESLRKSDWPQANADLERAKGRVGVGGSADLRLRIDQGGRDLDLAARLDAMRLARVDKTGSSLPFVRADEQEDEAYERQFFEAGFGRVRDDVEGVAKCIRRSHIRAALVAALDDWAVCTRGADRRGWILKVARMADPDPTGWGVRIRDPEAWGSRAALINLTESVPVGDRAVSSLVAIAHYLEASGGDPIPFLTRVQQAHPSDLWANYTLANKLRERHEYGDSIRYYQAALTMRPRTASICNNLALSLMFSGRFDEATQYLERALAIEPAYNTAFGNLGILWFNQGQYEKSLERLQQAVKRRPEFGEVHHALGLGLERKGMNDEALSHYRRAVELAPKLLSAQRDLRRILILSGRTEEALSCWAELLESDPDEHEVWFGHAELCLFLGREDEYLLARKALLAKFGETADPNIAERTARACLVGPAAGDELRKAVALAERAAGVERSEFEGSFPYFEFVRGLAEYRQGRFDRAIETMGGDAAGVIGPAPRLVLAMAMRRAGRAKEAREALDEAVKSHDWRAGLPHDHENWIVHVLRREAEALIIPKP</sequence>
<dbReference type="InterPro" id="IPR011990">
    <property type="entry name" value="TPR-like_helical_dom_sf"/>
</dbReference>
<keyword evidence="7" id="KW-1133">Transmembrane helix</keyword>
<feature type="domain" description="Protein kinase" evidence="8">
    <location>
        <begin position="77"/>
        <end position="338"/>
    </location>
</feature>
<evidence type="ECO:0000256" key="2">
    <source>
        <dbReference type="ARBA" id="ARBA00022741"/>
    </source>
</evidence>
<dbReference type="Proteomes" id="UP001216907">
    <property type="component" value="Unassembled WGS sequence"/>
</dbReference>
<dbReference type="PROSITE" id="PS00108">
    <property type="entry name" value="PROTEIN_KINASE_ST"/>
    <property type="match status" value="1"/>
</dbReference>
<keyword evidence="3 9" id="KW-0418">Kinase</keyword>
<dbReference type="SUPFAM" id="SSF56112">
    <property type="entry name" value="Protein kinase-like (PK-like)"/>
    <property type="match status" value="1"/>
</dbReference>
<accession>A0ABT6FLH1</accession>
<protein>
    <submittedName>
        <fullName evidence="9">Serine/threonine-protein kinase</fullName>
        <ecNumber evidence="9">2.7.11.1</ecNumber>
    </submittedName>
</protein>
<dbReference type="CDD" id="cd14014">
    <property type="entry name" value="STKc_PknB_like"/>
    <property type="match status" value="1"/>
</dbReference>
<dbReference type="EMBL" id="JARRAG010000006">
    <property type="protein sequence ID" value="MDG3008402.1"/>
    <property type="molecule type" value="Genomic_DNA"/>
</dbReference>
<reference evidence="9 10" key="1">
    <citation type="submission" date="2023-03" db="EMBL/GenBank/DDBJ databases">
        <title>Paludisphaera mucosa sp. nov. a novel planctomycete from northern fen.</title>
        <authorList>
            <person name="Ivanova A."/>
        </authorList>
    </citation>
    <scope>NUCLEOTIDE SEQUENCE [LARGE SCALE GENOMIC DNA]</scope>
    <source>
        <strain evidence="9 10">Pla2</strain>
    </source>
</reference>
<keyword evidence="7" id="KW-0472">Membrane</keyword>
<dbReference type="PANTHER" id="PTHR43289:SF6">
    <property type="entry name" value="SERINE_THREONINE-PROTEIN KINASE NEKL-3"/>
    <property type="match status" value="1"/>
</dbReference>